<gene>
    <name evidence="4" type="ORF">LCGC14_1681580</name>
</gene>
<name>A0A0F9K3Y4_9ZZZZ</name>
<feature type="domain" description="GerMN" evidence="3">
    <location>
        <begin position="126"/>
        <end position="215"/>
    </location>
</feature>
<evidence type="ECO:0000313" key="4">
    <source>
        <dbReference type="EMBL" id="KKM16858.1"/>
    </source>
</evidence>
<dbReference type="Pfam" id="PF10646">
    <property type="entry name" value="Germane"/>
    <property type="match status" value="1"/>
</dbReference>
<keyword evidence="2" id="KW-0812">Transmembrane</keyword>
<evidence type="ECO:0000256" key="2">
    <source>
        <dbReference type="SAM" id="Phobius"/>
    </source>
</evidence>
<dbReference type="SMART" id="SM00909">
    <property type="entry name" value="Germane"/>
    <property type="match status" value="1"/>
</dbReference>
<keyword evidence="2" id="KW-1133">Transmembrane helix</keyword>
<evidence type="ECO:0000256" key="1">
    <source>
        <dbReference type="SAM" id="MobiDB-lite"/>
    </source>
</evidence>
<comment type="caution">
    <text evidence="4">The sequence shown here is derived from an EMBL/GenBank/DDBJ whole genome shotgun (WGS) entry which is preliminary data.</text>
</comment>
<evidence type="ECO:0000259" key="3">
    <source>
        <dbReference type="SMART" id="SM00909"/>
    </source>
</evidence>
<dbReference type="InterPro" id="IPR019606">
    <property type="entry name" value="GerMN"/>
</dbReference>
<feature type="transmembrane region" description="Helical" evidence="2">
    <location>
        <begin position="34"/>
        <end position="59"/>
    </location>
</feature>
<keyword evidence="2" id="KW-0472">Membrane</keyword>
<dbReference type="EMBL" id="LAZR01014584">
    <property type="protein sequence ID" value="KKM16858.1"/>
    <property type="molecule type" value="Genomic_DNA"/>
</dbReference>
<organism evidence="4">
    <name type="scientific">marine sediment metagenome</name>
    <dbReference type="NCBI Taxonomy" id="412755"/>
    <lineage>
        <taxon>unclassified sequences</taxon>
        <taxon>metagenomes</taxon>
        <taxon>ecological metagenomes</taxon>
    </lineage>
</organism>
<feature type="region of interest" description="Disordered" evidence="1">
    <location>
        <begin position="1"/>
        <end position="29"/>
    </location>
</feature>
<reference evidence="4" key="1">
    <citation type="journal article" date="2015" name="Nature">
        <title>Complex archaea that bridge the gap between prokaryotes and eukaryotes.</title>
        <authorList>
            <person name="Spang A."/>
            <person name="Saw J.H."/>
            <person name="Jorgensen S.L."/>
            <person name="Zaremba-Niedzwiedzka K."/>
            <person name="Martijn J."/>
            <person name="Lind A.E."/>
            <person name="van Eijk R."/>
            <person name="Schleper C."/>
            <person name="Guy L."/>
            <person name="Ettema T.J."/>
        </authorList>
    </citation>
    <scope>NUCLEOTIDE SEQUENCE</scope>
</reference>
<accession>A0A0F9K3Y4</accession>
<dbReference type="AlphaFoldDB" id="A0A0F9K3Y4"/>
<protein>
    <recommendedName>
        <fullName evidence="3">GerMN domain-containing protein</fullName>
    </recommendedName>
</protein>
<sequence>MNDNDLDNLSPQDVPFSPESRDQGPGGPPEGKSVVAMVFGIVFFIVFIGAIVAGGYYLLSMYSDILRTGVELKPKASVPTVKAEKKPRPRVVSGDYMVLDLYFPSGESLQGERRSVPRASSARDTAAVIVEEFLAGPRGRTGGIIPDKSKLNGVFLGNDSILYIDLSDEFRRNFQGNAMQEYMLLKALHKSLMKNVYQVEGVRLLIDGREVDSVGGHLRVRGLLGEAVASPFREADDG</sequence>
<proteinExistence type="predicted"/>